<feature type="compositionally biased region" description="Low complexity" evidence="8">
    <location>
        <begin position="10"/>
        <end position="28"/>
    </location>
</feature>
<comment type="subcellular location">
    <subcellularLocation>
        <location evidence="1">Secreted</location>
    </subcellularLocation>
</comment>
<evidence type="ECO:0000256" key="5">
    <source>
        <dbReference type="ARBA" id="ARBA00022801"/>
    </source>
</evidence>
<evidence type="ECO:0000256" key="6">
    <source>
        <dbReference type="ARBA" id="ARBA00023277"/>
    </source>
</evidence>
<organism evidence="9 10">
    <name type="scientific">Frankia umida</name>
    <dbReference type="NCBI Taxonomy" id="573489"/>
    <lineage>
        <taxon>Bacteria</taxon>
        <taxon>Bacillati</taxon>
        <taxon>Actinomycetota</taxon>
        <taxon>Actinomycetes</taxon>
        <taxon>Frankiales</taxon>
        <taxon>Frankiaceae</taxon>
        <taxon>Frankia</taxon>
    </lineage>
</organism>
<comment type="caution">
    <text evidence="9">The sequence shown here is derived from an EMBL/GenBank/DDBJ whole genome shotgun (WGS) entry which is preliminary data.</text>
</comment>
<dbReference type="Proteomes" id="UP001201873">
    <property type="component" value="Unassembled WGS sequence"/>
</dbReference>
<keyword evidence="4" id="KW-0732">Signal</keyword>
<evidence type="ECO:0000256" key="1">
    <source>
        <dbReference type="ARBA" id="ARBA00004613"/>
    </source>
</evidence>
<accession>A0ABT0K3N0</accession>
<evidence type="ECO:0000256" key="8">
    <source>
        <dbReference type="SAM" id="MobiDB-lite"/>
    </source>
</evidence>
<keyword evidence="7" id="KW-0624">Polysaccharide degradation</keyword>
<reference evidence="9 10" key="1">
    <citation type="submission" date="2022-04" db="EMBL/GenBank/DDBJ databases">
        <title>Genome diversity in the genus Frankia.</title>
        <authorList>
            <person name="Carlos-Shanley C."/>
            <person name="Hahn D."/>
        </authorList>
    </citation>
    <scope>NUCLEOTIDE SEQUENCE [LARGE SCALE GENOMIC DNA]</scope>
    <source>
        <strain evidence="9 10">Ag45/Mut15</strain>
    </source>
</reference>
<keyword evidence="6" id="KW-0119">Carbohydrate metabolism</keyword>
<protein>
    <submittedName>
        <fullName evidence="9">Polyhydroxybutyrate depolymerase</fullName>
    </submittedName>
</protein>
<keyword evidence="2" id="KW-0964">Secreted</keyword>
<dbReference type="PANTHER" id="PTHR38050">
    <property type="match status" value="1"/>
</dbReference>
<gene>
    <name evidence="9" type="ORF">MXD59_21860</name>
</gene>
<evidence type="ECO:0000256" key="4">
    <source>
        <dbReference type="ARBA" id="ARBA00022729"/>
    </source>
</evidence>
<keyword evidence="10" id="KW-1185">Reference proteome</keyword>
<dbReference type="Gene3D" id="3.40.50.1820">
    <property type="entry name" value="alpha/beta hydrolase"/>
    <property type="match status" value="1"/>
</dbReference>
<keyword evidence="5" id="KW-0378">Hydrolase</keyword>
<dbReference type="InterPro" id="IPR029058">
    <property type="entry name" value="AB_hydrolase_fold"/>
</dbReference>
<proteinExistence type="predicted"/>
<name>A0ABT0K3N0_9ACTN</name>
<evidence type="ECO:0000313" key="10">
    <source>
        <dbReference type="Proteomes" id="UP001201873"/>
    </source>
</evidence>
<evidence type="ECO:0000313" key="9">
    <source>
        <dbReference type="EMBL" id="MCK9878383.1"/>
    </source>
</evidence>
<evidence type="ECO:0000256" key="2">
    <source>
        <dbReference type="ARBA" id="ARBA00022525"/>
    </source>
</evidence>
<evidence type="ECO:0000256" key="7">
    <source>
        <dbReference type="ARBA" id="ARBA00023326"/>
    </source>
</evidence>
<keyword evidence="3" id="KW-0858">Xylan degradation</keyword>
<dbReference type="SUPFAM" id="SSF53474">
    <property type="entry name" value="alpha/beta-Hydrolases"/>
    <property type="match status" value="1"/>
</dbReference>
<feature type="region of interest" description="Disordered" evidence="8">
    <location>
        <begin position="10"/>
        <end position="36"/>
    </location>
</feature>
<dbReference type="RefSeq" id="WP_248826499.1">
    <property type="nucleotide sequence ID" value="NZ_JALKFT010000032.1"/>
</dbReference>
<sequence length="303" mass="31599">MMLVLAGCGSSSTGVPAGASTTSAGAQAIPPGSSTQTLTVSGVTRTFHLYRPETMTGPAPLVVMLHGGYGNGNQAEKSYGWDTEADSGHFLVAYPDGLNRAWNVGGGGCCGEPARDNVDDLAFLTRMVTTIEHETPIDPRRVYATGISNGGIMAYTLACRTQIFAAIGPDSATELADCPSPAPISVIHIHGTADIRIPYNGGPGHNRGTTIDGPAVPTLNAVWLRTDRCTTPTITTAGVVTISEATCADHRGVELITIVGAGHQWPGAKPNVLTQKLLNSDPPSTALNATQVIWRFFSTHPQP</sequence>
<dbReference type="InterPro" id="IPR043595">
    <property type="entry name" value="FaeB/C/D"/>
</dbReference>
<dbReference type="EMBL" id="JALKFT010000032">
    <property type="protein sequence ID" value="MCK9878383.1"/>
    <property type="molecule type" value="Genomic_DNA"/>
</dbReference>
<dbReference type="PANTHER" id="PTHR38050:SF2">
    <property type="entry name" value="FERULOYL ESTERASE C-RELATED"/>
    <property type="match status" value="1"/>
</dbReference>
<evidence type="ECO:0000256" key="3">
    <source>
        <dbReference type="ARBA" id="ARBA00022651"/>
    </source>
</evidence>
<dbReference type="InterPro" id="IPR010126">
    <property type="entry name" value="Esterase_phb"/>
</dbReference>
<dbReference type="Pfam" id="PF10503">
    <property type="entry name" value="Esterase_PHB"/>
    <property type="match status" value="1"/>
</dbReference>